<accession>A0A9P1CW22</accession>
<dbReference type="EMBL" id="CAMXCT010002484">
    <property type="protein sequence ID" value="CAI3998470.1"/>
    <property type="molecule type" value="Genomic_DNA"/>
</dbReference>
<organism evidence="10">
    <name type="scientific">Cladocopium goreaui</name>
    <dbReference type="NCBI Taxonomy" id="2562237"/>
    <lineage>
        <taxon>Eukaryota</taxon>
        <taxon>Sar</taxon>
        <taxon>Alveolata</taxon>
        <taxon>Dinophyceae</taxon>
        <taxon>Suessiales</taxon>
        <taxon>Symbiodiniaceae</taxon>
        <taxon>Cladocopium</taxon>
    </lineage>
</organism>
<protein>
    <submittedName>
        <fullName evidence="11">H(+)/Cl(-) exchange transporter 5</fullName>
    </submittedName>
</protein>
<dbReference type="PRINTS" id="PR00762">
    <property type="entry name" value="CLCHANNEL"/>
</dbReference>
<feature type="compositionally biased region" description="Polar residues" evidence="8">
    <location>
        <begin position="726"/>
        <end position="742"/>
    </location>
</feature>
<evidence type="ECO:0000256" key="9">
    <source>
        <dbReference type="SAM" id="Phobius"/>
    </source>
</evidence>
<keyword evidence="6 9" id="KW-0472">Membrane</keyword>
<dbReference type="Pfam" id="PF00654">
    <property type="entry name" value="Voltage_CLC"/>
    <property type="match status" value="1"/>
</dbReference>
<feature type="transmembrane region" description="Helical" evidence="9">
    <location>
        <begin position="328"/>
        <end position="349"/>
    </location>
</feature>
<evidence type="ECO:0000256" key="1">
    <source>
        <dbReference type="ARBA" id="ARBA00004141"/>
    </source>
</evidence>
<dbReference type="Gene3D" id="1.10.3080.10">
    <property type="entry name" value="Clc chloride channel"/>
    <property type="match status" value="1"/>
</dbReference>
<dbReference type="AlphaFoldDB" id="A0A9P1CW22"/>
<evidence type="ECO:0000256" key="8">
    <source>
        <dbReference type="SAM" id="MobiDB-lite"/>
    </source>
</evidence>
<evidence type="ECO:0000256" key="6">
    <source>
        <dbReference type="ARBA" id="ARBA00023136"/>
    </source>
</evidence>
<evidence type="ECO:0000313" key="10">
    <source>
        <dbReference type="EMBL" id="CAI3998470.1"/>
    </source>
</evidence>
<dbReference type="PANTHER" id="PTHR45711:SF6">
    <property type="entry name" value="CHLORIDE CHANNEL PROTEIN"/>
    <property type="match status" value="1"/>
</dbReference>
<keyword evidence="7" id="KW-0868">Chloride</keyword>
<sequence>MTDKGFVQKTLSCSPRTDYYQGTEETLQRETMFSESNRVSDVFRSLLPWFLALLLGVLTAITGCAISLFSDFLGDTRFGFCYGIFLADRNRCCGGSENVDFLLETCKKPAIGDDGIQWIPWAHLLEFHGGKSNGLFLSWFQYTFASVMFTGLAAYLVYEYAPTARGSGIPEVKAAVSGYDLPLSFTGSCLLIKTLGLSLAVGAGLSLGKEGPLIHIGVCIASTLQRICGAFGWRRAGMPFHELACVGAAAGVATAFGAPLGGVLFAVEELGSVRSLSQRTLLLSFLAAFSASFTLKSLNLTGTNKLTLFALSLPTNTARKEWISWEMFAFFLTGVLGGFGGALFVMLNIRCTSWRRESVKKGRVWFLPECLVSHRQPGTLNVLECLILALMTSLLSFPFSRLLRALNTEAVHALFETCPNARPHHFGLCDQEGNMPNTSFPANVGLLVASAVRFIQTTYTFGAAIPSGLFIPSLYIGATLGRFIGNLISTVASSVSQFPVHIEPAVFAMVGAISMLSGFCRMTVSLVVIMFELTGELNYIVPFMCAVLTAKLVGDMMTPSIYDAHAKLNGYMPVEDQENLRFDTVLADISKPCASGGSVKSGIEALGVPATHVAVLTPQAPLLTAYCAFQQKPELQYCVCAESRRCGRMSVISRKEFEDFLTQKVFPLSRPRQEDYQVHRDFDEMDDGPRKFGMMRFWGQSRAVNGPRRPNTSVIGAANPVELQRLESSPESTKKASNSPDS</sequence>
<feature type="transmembrane region" description="Helical" evidence="9">
    <location>
        <begin position="46"/>
        <end position="69"/>
    </location>
</feature>
<dbReference type="GO" id="GO:0005247">
    <property type="term" value="F:voltage-gated chloride channel activity"/>
    <property type="evidence" value="ECO:0007669"/>
    <property type="project" value="TreeGrafter"/>
</dbReference>
<evidence type="ECO:0000313" key="11">
    <source>
        <dbReference type="EMBL" id="CAL4785782.1"/>
    </source>
</evidence>
<evidence type="ECO:0000256" key="2">
    <source>
        <dbReference type="ARBA" id="ARBA00022448"/>
    </source>
</evidence>
<dbReference type="PANTHER" id="PTHR45711">
    <property type="entry name" value="CHLORIDE CHANNEL PROTEIN"/>
    <property type="match status" value="1"/>
</dbReference>
<comment type="caution">
    <text evidence="10">The sequence shown here is derived from an EMBL/GenBank/DDBJ whole genome shotgun (WGS) entry which is preliminary data.</text>
</comment>
<keyword evidence="3 9" id="KW-0812">Transmembrane</keyword>
<dbReference type="InterPro" id="IPR014743">
    <property type="entry name" value="Cl-channel_core"/>
</dbReference>
<dbReference type="EMBL" id="CAMXCT030002484">
    <property type="protein sequence ID" value="CAL4785782.1"/>
    <property type="molecule type" value="Genomic_DNA"/>
</dbReference>
<feature type="transmembrane region" description="Helical" evidence="9">
    <location>
        <begin position="506"/>
        <end position="531"/>
    </location>
</feature>
<dbReference type="InterPro" id="IPR001807">
    <property type="entry name" value="ClC"/>
</dbReference>
<keyword evidence="4 9" id="KW-1133">Transmembrane helix</keyword>
<evidence type="ECO:0000256" key="3">
    <source>
        <dbReference type="ARBA" id="ARBA00022692"/>
    </source>
</evidence>
<proteinExistence type="predicted"/>
<evidence type="ECO:0000256" key="5">
    <source>
        <dbReference type="ARBA" id="ARBA00023065"/>
    </source>
</evidence>
<feature type="transmembrane region" description="Helical" evidence="9">
    <location>
        <begin position="139"/>
        <end position="158"/>
    </location>
</feature>
<reference evidence="10" key="1">
    <citation type="submission" date="2022-10" db="EMBL/GenBank/DDBJ databases">
        <authorList>
            <person name="Chen Y."/>
            <person name="Dougan E. K."/>
            <person name="Chan C."/>
            <person name="Rhodes N."/>
            <person name="Thang M."/>
        </authorList>
    </citation>
    <scope>NUCLEOTIDE SEQUENCE</scope>
</reference>
<dbReference type="GO" id="GO:0005769">
    <property type="term" value="C:early endosome"/>
    <property type="evidence" value="ECO:0007669"/>
    <property type="project" value="TreeGrafter"/>
</dbReference>
<dbReference type="EMBL" id="CAMXCT020002484">
    <property type="protein sequence ID" value="CAL1151845.1"/>
    <property type="molecule type" value="Genomic_DNA"/>
</dbReference>
<dbReference type="OrthoDB" id="424666at2759"/>
<feature type="transmembrane region" description="Helical" evidence="9">
    <location>
        <begin position="279"/>
        <end position="298"/>
    </location>
</feature>
<dbReference type="SUPFAM" id="SSF81340">
    <property type="entry name" value="Clc chloride channel"/>
    <property type="match status" value="1"/>
</dbReference>
<gene>
    <name evidence="10" type="ORF">C1SCF055_LOCUS24765</name>
</gene>
<evidence type="ECO:0000256" key="4">
    <source>
        <dbReference type="ARBA" id="ARBA00022989"/>
    </source>
</evidence>
<evidence type="ECO:0000256" key="7">
    <source>
        <dbReference type="ARBA" id="ARBA00023214"/>
    </source>
</evidence>
<keyword evidence="2" id="KW-0813">Transport</keyword>
<keyword evidence="5" id="KW-0406">Ion transport</keyword>
<reference evidence="11 12" key="2">
    <citation type="submission" date="2024-05" db="EMBL/GenBank/DDBJ databases">
        <authorList>
            <person name="Chen Y."/>
            <person name="Shah S."/>
            <person name="Dougan E. K."/>
            <person name="Thang M."/>
            <person name="Chan C."/>
        </authorList>
    </citation>
    <scope>NUCLEOTIDE SEQUENCE [LARGE SCALE GENOMIC DNA]</scope>
</reference>
<name>A0A9P1CW22_9DINO</name>
<feature type="region of interest" description="Disordered" evidence="8">
    <location>
        <begin position="702"/>
        <end position="742"/>
    </location>
</feature>
<evidence type="ECO:0000313" key="12">
    <source>
        <dbReference type="Proteomes" id="UP001152797"/>
    </source>
</evidence>
<feature type="transmembrane region" description="Helical" evidence="9">
    <location>
        <begin position="245"/>
        <end position="267"/>
    </location>
</feature>
<comment type="subcellular location">
    <subcellularLocation>
        <location evidence="1">Membrane</location>
        <topology evidence="1">Multi-pass membrane protein</topology>
    </subcellularLocation>
</comment>
<dbReference type="Proteomes" id="UP001152797">
    <property type="component" value="Unassembled WGS sequence"/>
</dbReference>
<dbReference type="GO" id="GO:0005794">
    <property type="term" value="C:Golgi apparatus"/>
    <property type="evidence" value="ECO:0007669"/>
    <property type="project" value="TreeGrafter"/>
</dbReference>
<dbReference type="GO" id="GO:0005886">
    <property type="term" value="C:plasma membrane"/>
    <property type="evidence" value="ECO:0007669"/>
    <property type="project" value="TreeGrafter"/>
</dbReference>
<keyword evidence="12" id="KW-1185">Reference proteome</keyword>
<feature type="transmembrane region" description="Helical" evidence="9">
    <location>
        <begin position="537"/>
        <end position="554"/>
    </location>
</feature>
<feature type="transmembrane region" description="Helical" evidence="9">
    <location>
        <begin position="179"/>
        <end position="201"/>
    </location>
</feature>